<dbReference type="Pfam" id="PF00258">
    <property type="entry name" value="Flavodoxin_1"/>
    <property type="match status" value="1"/>
</dbReference>
<feature type="domain" description="Flavodoxin-like" evidence="15">
    <location>
        <begin position="1"/>
        <end position="99"/>
    </location>
</feature>
<keyword evidence="17" id="KW-1185">Reference proteome</keyword>
<dbReference type="GO" id="GO:0046872">
    <property type="term" value="F:metal ion binding"/>
    <property type="evidence" value="ECO:0007669"/>
    <property type="project" value="UniProtKB-KW"/>
</dbReference>
<dbReference type="AlphaFoldDB" id="A0A3L5TU75"/>
<evidence type="ECO:0000256" key="4">
    <source>
        <dbReference type="ARBA" id="ARBA00006267"/>
    </source>
</evidence>
<evidence type="ECO:0000313" key="17">
    <source>
        <dbReference type="Proteomes" id="UP000266721"/>
    </source>
</evidence>
<comment type="cofactor">
    <cofactor evidence="2">
        <name>heme b</name>
        <dbReference type="ChEBI" id="CHEBI:60344"/>
    </cofactor>
</comment>
<dbReference type="EC" id="1.14.13.39" evidence="5"/>
<keyword evidence="12" id="KW-0112">Calmodulin-binding</keyword>
<dbReference type="Gene3D" id="3.40.50.360">
    <property type="match status" value="1"/>
</dbReference>
<keyword evidence="9" id="KW-0479">Metal-binding</keyword>
<reference evidence="16 17" key="1">
    <citation type="journal article" date="2016" name="PLoS ONE">
        <title>A First Insight into the Genome of the Filter-Feeder Mussel Mytilus galloprovincialis.</title>
        <authorList>
            <person name="Murgarella M."/>
            <person name="Puiu D."/>
            <person name="Novoa B."/>
            <person name="Figueras A."/>
            <person name="Posada D."/>
            <person name="Canchaya C."/>
        </authorList>
    </citation>
    <scope>NUCLEOTIDE SEQUENCE [LARGE SCALE GENOMIC DNA]</scope>
    <source>
        <tissue evidence="16">Muscle</tissue>
    </source>
</reference>
<keyword evidence="14" id="KW-0408">Iron</keyword>
<comment type="cofactor">
    <cofactor evidence="3">
        <name>FAD</name>
        <dbReference type="ChEBI" id="CHEBI:57692"/>
    </cofactor>
</comment>
<protein>
    <recommendedName>
        <fullName evidence="5">nitric-oxide synthase (NADPH)</fullName>
        <ecNumber evidence="5">1.14.13.39</ecNumber>
    </recommendedName>
</protein>
<evidence type="ECO:0000256" key="7">
    <source>
        <dbReference type="ARBA" id="ARBA00022630"/>
    </source>
</evidence>
<evidence type="ECO:0000256" key="9">
    <source>
        <dbReference type="ARBA" id="ARBA00022723"/>
    </source>
</evidence>
<dbReference type="Pfam" id="PF00667">
    <property type="entry name" value="FAD_binding_1"/>
    <property type="match status" value="1"/>
</dbReference>
<keyword evidence="6" id="KW-0349">Heme</keyword>
<dbReference type="EMBL" id="KV582732">
    <property type="protein sequence ID" value="OPL33485.1"/>
    <property type="molecule type" value="Genomic_DNA"/>
</dbReference>
<dbReference type="PANTHER" id="PTHR43410:SF1">
    <property type="entry name" value="NITRIC OXIDE SYNTHASE"/>
    <property type="match status" value="1"/>
</dbReference>
<comment type="similarity">
    <text evidence="4">Belongs to the NOS family.</text>
</comment>
<dbReference type="InterPro" id="IPR003097">
    <property type="entry name" value="CysJ-like_FAD-binding"/>
</dbReference>
<dbReference type="InterPro" id="IPR050607">
    <property type="entry name" value="NOS"/>
</dbReference>
<dbReference type="InterPro" id="IPR017938">
    <property type="entry name" value="Riboflavin_synthase-like_b-brl"/>
</dbReference>
<dbReference type="SUPFAM" id="SSF63380">
    <property type="entry name" value="Riboflavin synthase domain-like"/>
    <property type="match status" value="1"/>
</dbReference>
<comment type="caution">
    <text evidence="16">The sequence shown here is derived from an EMBL/GenBank/DDBJ whole genome shotgun (WGS) entry which is preliminary data.</text>
</comment>
<evidence type="ECO:0000256" key="11">
    <source>
        <dbReference type="ARBA" id="ARBA00022857"/>
    </source>
</evidence>
<evidence type="ECO:0000256" key="8">
    <source>
        <dbReference type="ARBA" id="ARBA00022643"/>
    </source>
</evidence>
<dbReference type="GO" id="GO:0004517">
    <property type="term" value="F:nitric-oxide synthase activity"/>
    <property type="evidence" value="ECO:0007669"/>
    <property type="project" value="UniProtKB-EC"/>
</dbReference>
<evidence type="ECO:0000313" key="16">
    <source>
        <dbReference type="EMBL" id="OPL33485.1"/>
    </source>
</evidence>
<dbReference type="InterPro" id="IPR029039">
    <property type="entry name" value="Flavoprotein-like_sf"/>
</dbReference>
<dbReference type="PROSITE" id="PS50902">
    <property type="entry name" value="FLAVODOXIN_LIKE"/>
    <property type="match status" value="1"/>
</dbReference>
<dbReference type="GO" id="GO:0005516">
    <property type="term" value="F:calmodulin binding"/>
    <property type="evidence" value="ECO:0007669"/>
    <property type="project" value="UniProtKB-KW"/>
</dbReference>
<evidence type="ECO:0000256" key="10">
    <source>
        <dbReference type="ARBA" id="ARBA00022827"/>
    </source>
</evidence>
<dbReference type="Gene3D" id="1.20.990.10">
    <property type="entry name" value="NADPH-cytochrome p450 Reductase, Chain A, domain 3"/>
    <property type="match status" value="1"/>
</dbReference>
<dbReference type="PRINTS" id="PR00369">
    <property type="entry name" value="FLAVODOXIN"/>
</dbReference>
<organism evidence="16 17">
    <name type="scientific">Mytilus galloprovincialis</name>
    <name type="common">Mediterranean mussel</name>
    <dbReference type="NCBI Taxonomy" id="29158"/>
    <lineage>
        <taxon>Eukaryota</taxon>
        <taxon>Metazoa</taxon>
        <taxon>Spiralia</taxon>
        <taxon>Lophotrochozoa</taxon>
        <taxon>Mollusca</taxon>
        <taxon>Bivalvia</taxon>
        <taxon>Autobranchia</taxon>
        <taxon>Pteriomorphia</taxon>
        <taxon>Mytilida</taxon>
        <taxon>Mytiloidea</taxon>
        <taxon>Mytilidae</taxon>
        <taxon>Mytilinae</taxon>
        <taxon>Mytilus</taxon>
    </lineage>
</organism>
<keyword evidence="11" id="KW-0521">NADP</keyword>
<keyword evidence="10" id="KW-0274">FAD</keyword>
<evidence type="ECO:0000256" key="2">
    <source>
        <dbReference type="ARBA" id="ARBA00001970"/>
    </source>
</evidence>
<dbReference type="Gene3D" id="2.40.30.10">
    <property type="entry name" value="Translation factors"/>
    <property type="match status" value="1"/>
</dbReference>
<feature type="non-terminal residue" evidence="16">
    <location>
        <position position="1"/>
    </location>
</feature>
<accession>A0A3L5TU75</accession>
<name>A0A3L5TU75_MYTGA</name>
<keyword evidence="13" id="KW-0560">Oxidoreductase</keyword>
<sequence length="349" mass="39397">MHIKKHFVFVFSGMHPAVASRNITYQNGNSMNGRNAGLGHLKFSVFGLGSRAYPKFCEFGHFIDKTMETLGASRIHAIGEGDELSGQEISFRDWAKNVYQIINNTNCVCATLNSHPYSVKTEGIIVRGYCRNASEVSCNHFKVGNTQGLNDAADVLAKSDMTWRPDRFRGADLLKEKIIVEAESFAFEMVTLRNIELSKVYGKNVSKCRLKDRVNLGDRHYSPQTVLARIDIRDNNDAMRYSPGDHALLFSNNQPDLVNGIIKHLKDVTASDLIQLQYNTSEDDKGSQMGNQNYWDDYGRFPPCSLKDLLSRYLDITTPPSQEFLSILSGLATRQEDTQRIKRIAEVRE</sequence>
<evidence type="ECO:0000256" key="12">
    <source>
        <dbReference type="ARBA" id="ARBA00022860"/>
    </source>
</evidence>
<dbReference type="PANTHER" id="PTHR43410">
    <property type="entry name" value="NITRIC OXIDE SYNTHASE OXYGENASE"/>
    <property type="match status" value="1"/>
</dbReference>
<dbReference type="GO" id="GO:0010181">
    <property type="term" value="F:FMN binding"/>
    <property type="evidence" value="ECO:0007669"/>
    <property type="project" value="InterPro"/>
</dbReference>
<dbReference type="InterPro" id="IPR023173">
    <property type="entry name" value="NADPH_Cyt_P450_Rdtase_alpha"/>
</dbReference>
<evidence type="ECO:0000256" key="3">
    <source>
        <dbReference type="ARBA" id="ARBA00001974"/>
    </source>
</evidence>
<keyword evidence="7" id="KW-0285">Flavoprotein</keyword>
<dbReference type="Proteomes" id="UP000266721">
    <property type="component" value="Unassembled WGS sequence"/>
</dbReference>
<evidence type="ECO:0000256" key="14">
    <source>
        <dbReference type="ARBA" id="ARBA00023004"/>
    </source>
</evidence>
<keyword evidence="8" id="KW-0288">FMN</keyword>
<gene>
    <name evidence="16" type="ORF">AM593_07792</name>
</gene>
<evidence type="ECO:0000256" key="13">
    <source>
        <dbReference type="ARBA" id="ARBA00023002"/>
    </source>
</evidence>
<evidence type="ECO:0000256" key="1">
    <source>
        <dbReference type="ARBA" id="ARBA00001917"/>
    </source>
</evidence>
<dbReference type="InterPro" id="IPR001094">
    <property type="entry name" value="Flavdoxin-like"/>
</dbReference>
<evidence type="ECO:0000256" key="6">
    <source>
        <dbReference type="ARBA" id="ARBA00022617"/>
    </source>
</evidence>
<evidence type="ECO:0000259" key="15">
    <source>
        <dbReference type="PROSITE" id="PS50902"/>
    </source>
</evidence>
<dbReference type="InterPro" id="IPR008254">
    <property type="entry name" value="Flavodoxin/NO_synth"/>
</dbReference>
<comment type="cofactor">
    <cofactor evidence="1">
        <name>FMN</name>
        <dbReference type="ChEBI" id="CHEBI:58210"/>
    </cofactor>
</comment>
<evidence type="ECO:0000256" key="5">
    <source>
        <dbReference type="ARBA" id="ARBA00012989"/>
    </source>
</evidence>
<proteinExistence type="inferred from homology"/>
<dbReference type="SUPFAM" id="SSF52218">
    <property type="entry name" value="Flavoproteins"/>
    <property type="match status" value="1"/>
</dbReference>
<dbReference type="GO" id="GO:0006809">
    <property type="term" value="P:nitric oxide biosynthetic process"/>
    <property type="evidence" value="ECO:0007669"/>
    <property type="project" value="TreeGrafter"/>
</dbReference>